<evidence type="ECO:0000256" key="4">
    <source>
        <dbReference type="ARBA" id="ARBA00022679"/>
    </source>
</evidence>
<dbReference type="NCBIfam" id="TIGR00229">
    <property type="entry name" value="sensory_box"/>
    <property type="match status" value="1"/>
</dbReference>
<dbReference type="InterPro" id="IPR036890">
    <property type="entry name" value="HATPase_C_sf"/>
</dbReference>
<feature type="domain" description="Histidine kinase" evidence="10">
    <location>
        <begin position="177"/>
        <end position="397"/>
    </location>
</feature>
<evidence type="ECO:0000256" key="8">
    <source>
        <dbReference type="PROSITE-ProRule" id="PRU00169"/>
    </source>
</evidence>
<dbReference type="SUPFAM" id="SSF55874">
    <property type="entry name" value="ATPase domain of HSP90 chaperone/DNA topoisomerase II/histidine kinase"/>
    <property type="match status" value="1"/>
</dbReference>
<comment type="caution">
    <text evidence="14">The sequence shown here is derived from an EMBL/GenBank/DDBJ whole genome shotgun (WGS) entry which is preliminary data.</text>
</comment>
<dbReference type="Gene3D" id="1.10.287.130">
    <property type="match status" value="1"/>
</dbReference>
<name>A0A3N5CN95_9SPHN</name>
<dbReference type="SUPFAM" id="SSF47384">
    <property type="entry name" value="Homodimeric domain of signal transducing histidine kinase"/>
    <property type="match status" value="1"/>
</dbReference>
<evidence type="ECO:0000256" key="9">
    <source>
        <dbReference type="SAM" id="Phobius"/>
    </source>
</evidence>
<dbReference type="InterPro" id="IPR035965">
    <property type="entry name" value="PAS-like_dom_sf"/>
</dbReference>
<dbReference type="CDD" id="cd00130">
    <property type="entry name" value="PAS"/>
    <property type="match status" value="1"/>
</dbReference>
<feature type="domain" description="PAC" evidence="13">
    <location>
        <begin position="107"/>
        <end position="159"/>
    </location>
</feature>
<dbReference type="InterPro" id="IPR003594">
    <property type="entry name" value="HATPase_dom"/>
</dbReference>
<dbReference type="InterPro" id="IPR011006">
    <property type="entry name" value="CheY-like_superfamily"/>
</dbReference>
<dbReference type="SMART" id="SM00086">
    <property type="entry name" value="PAC"/>
    <property type="match status" value="1"/>
</dbReference>
<dbReference type="PROSITE" id="PS00136">
    <property type="entry name" value="SUBTILASE_ASP"/>
    <property type="match status" value="1"/>
</dbReference>
<feature type="modified residue" description="4-aspartylphosphate" evidence="8">
    <location>
        <position position="477"/>
    </location>
</feature>
<feature type="domain" description="PAS" evidence="12">
    <location>
        <begin position="42"/>
        <end position="104"/>
    </location>
</feature>
<dbReference type="InterPro" id="IPR000014">
    <property type="entry name" value="PAS"/>
</dbReference>
<keyword evidence="15" id="KW-1185">Reference proteome</keyword>
<comment type="catalytic activity">
    <reaction evidence="1">
        <text>ATP + protein L-histidine = ADP + protein N-phospho-L-histidine.</text>
        <dbReference type="EC" id="2.7.13.3"/>
    </reaction>
</comment>
<dbReference type="InterPro" id="IPR036097">
    <property type="entry name" value="HisK_dim/P_sf"/>
</dbReference>
<dbReference type="InterPro" id="IPR023827">
    <property type="entry name" value="Peptidase_S8_Asp-AS"/>
</dbReference>
<dbReference type="SUPFAM" id="SSF55785">
    <property type="entry name" value="PYP-like sensor domain (PAS domain)"/>
    <property type="match status" value="1"/>
</dbReference>
<dbReference type="CDD" id="cd16922">
    <property type="entry name" value="HATPase_EvgS-ArcB-TorS-like"/>
    <property type="match status" value="1"/>
</dbReference>
<dbReference type="InterPro" id="IPR013655">
    <property type="entry name" value="PAS_fold_3"/>
</dbReference>
<evidence type="ECO:0000256" key="1">
    <source>
        <dbReference type="ARBA" id="ARBA00000085"/>
    </source>
</evidence>
<dbReference type="PROSITE" id="PS50109">
    <property type="entry name" value="HIS_KIN"/>
    <property type="match status" value="1"/>
</dbReference>
<dbReference type="InterPro" id="IPR001789">
    <property type="entry name" value="Sig_transdc_resp-reg_receiver"/>
</dbReference>
<dbReference type="InterPro" id="IPR001610">
    <property type="entry name" value="PAC"/>
</dbReference>
<evidence type="ECO:0000313" key="14">
    <source>
        <dbReference type="EMBL" id="RPF70403.1"/>
    </source>
</evidence>
<keyword evidence="3 8" id="KW-0597">Phosphoprotein</keyword>
<evidence type="ECO:0000256" key="5">
    <source>
        <dbReference type="ARBA" id="ARBA00022777"/>
    </source>
</evidence>
<dbReference type="SMART" id="SM00387">
    <property type="entry name" value="HATPase_c"/>
    <property type="match status" value="1"/>
</dbReference>
<feature type="domain" description="Response regulatory" evidence="11">
    <location>
        <begin position="423"/>
        <end position="545"/>
    </location>
</feature>
<evidence type="ECO:0000259" key="13">
    <source>
        <dbReference type="PROSITE" id="PS50113"/>
    </source>
</evidence>
<evidence type="ECO:0000256" key="7">
    <source>
        <dbReference type="ARBA" id="ARBA00023012"/>
    </source>
</evidence>
<accession>A0A3N5CN95</accession>
<evidence type="ECO:0000256" key="6">
    <source>
        <dbReference type="ARBA" id="ARBA00022801"/>
    </source>
</evidence>
<dbReference type="AlphaFoldDB" id="A0A3N5CN95"/>
<keyword evidence="9" id="KW-0472">Membrane</keyword>
<dbReference type="Gene3D" id="3.30.450.20">
    <property type="entry name" value="PAS domain"/>
    <property type="match status" value="1"/>
</dbReference>
<dbReference type="SUPFAM" id="SSF47226">
    <property type="entry name" value="Histidine-containing phosphotransfer domain, HPT domain"/>
    <property type="match status" value="1"/>
</dbReference>
<keyword evidence="5 14" id="KW-0418">Kinase</keyword>
<dbReference type="GO" id="GO:0000155">
    <property type="term" value="F:phosphorelay sensor kinase activity"/>
    <property type="evidence" value="ECO:0007669"/>
    <property type="project" value="InterPro"/>
</dbReference>
<dbReference type="CDD" id="cd17546">
    <property type="entry name" value="REC_hyHK_CKI1_RcsC-like"/>
    <property type="match status" value="1"/>
</dbReference>
<dbReference type="InterPro" id="IPR003661">
    <property type="entry name" value="HisK_dim/P_dom"/>
</dbReference>
<evidence type="ECO:0000259" key="10">
    <source>
        <dbReference type="PROSITE" id="PS50109"/>
    </source>
</evidence>
<dbReference type="Pfam" id="PF00512">
    <property type="entry name" value="HisKA"/>
    <property type="match status" value="1"/>
</dbReference>
<dbReference type="SMART" id="SM00448">
    <property type="entry name" value="REC"/>
    <property type="match status" value="1"/>
</dbReference>
<dbReference type="InterPro" id="IPR005467">
    <property type="entry name" value="His_kinase_dom"/>
</dbReference>
<evidence type="ECO:0000256" key="3">
    <source>
        <dbReference type="ARBA" id="ARBA00022553"/>
    </source>
</evidence>
<dbReference type="Pfam" id="PF02518">
    <property type="entry name" value="HATPase_c"/>
    <property type="match status" value="1"/>
</dbReference>
<proteinExistence type="predicted"/>
<dbReference type="Pfam" id="PF00072">
    <property type="entry name" value="Response_reg"/>
    <property type="match status" value="1"/>
</dbReference>
<dbReference type="SMART" id="SM00388">
    <property type="entry name" value="HisKA"/>
    <property type="match status" value="1"/>
</dbReference>
<dbReference type="SMART" id="SM00091">
    <property type="entry name" value="PAS"/>
    <property type="match status" value="1"/>
</dbReference>
<dbReference type="PROSITE" id="PS50112">
    <property type="entry name" value="PAS"/>
    <property type="match status" value="1"/>
</dbReference>
<dbReference type="PRINTS" id="PR00344">
    <property type="entry name" value="BCTRLSENSOR"/>
</dbReference>
<dbReference type="InterPro" id="IPR004358">
    <property type="entry name" value="Sig_transdc_His_kin-like_C"/>
</dbReference>
<dbReference type="Proteomes" id="UP000275232">
    <property type="component" value="Unassembled WGS sequence"/>
</dbReference>
<gene>
    <name evidence="14" type="ORF">EG799_01235</name>
</gene>
<reference evidence="14 15" key="1">
    <citation type="submission" date="2018-11" db="EMBL/GenBank/DDBJ databases">
        <title>Erythrobacter spongiae sp. nov., isolated from a marine sponge.</title>
        <authorList>
            <person name="Zhuang L."/>
            <person name="Luo L."/>
        </authorList>
    </citation>
    <scope>NUCLEOTIDE SEQUENCE [LARGE SCALE GENOMIC DNA]</scope>
    <source>
        <strain evidence="14 15">HN-E23</strain>
    </source>
</reference>
<dbReference type="InterPro" id="IPR036641">
    <property type="entry name" value="HPT_dom_sf"/>
</dbReference>
<keyword evidence="6" id="KW-0378">Hydrolase</keyword>
<keyword evidence="9" id="KW-0812">Transmembrane</keyword>
<evidence type="ECO:0000256" key="2">
    <source>
        <dbReference type="ARBA" id="ARBA00012438"/>
    </source>
</evidence>
<dbReference type="InterPro" id="IPR000700">
    <property type="entry name" value="PAS-assoc_C"/>
</dbReference>
<feature type="transmembrane region" description="Helical" evidence="9">
    <location>
        <begin position="6"/>
        <end position="22"/>
    </location>
</feature>
<dbReference type="RefSeq" id="WP_123877834.1">
    <property type="nucleotide sequence ID" value="NZ_RPFZ01000001.1"/>
</dbReference>
<dbReference type="OrthoDB" id="9801651at2"/>
<dbReference type="EC" id="2.7.13.3" evidence="2"/>
<dbReference type="PANTHER" id="PTHR43047">
    <property type="entry name" value="TWO-COMPONENT HISTIDINE PROTEIN KINASE"/>
    <property type="match status" value="1"/>
</dbReference>
<evidence type="ECO:0000313" key="15">
    <source>
        <dbReference type="Proteomes" id="UP000275232"/>
    </source>
</evidence>
<dbReference type="PROSITE" id="PS50113">
    <property type="entry name" value="PAC"/>
    <property type="match status" value="1"/>
</dbReference>
<dbReference type="EMBL" id="RPFZ01000001">
    <property type="protein sequence ID" value="RPF70403.1"/>
    <property type="molecule type" value="Genomic_DNA"/>
</dbReference>
<protein>
    <recommendedName>
        <fullName evidence="2">histidine kinase</fullName>
        <ecNumber evidence="2">2.7.13.3</ecNumber>
    </recommendedName>
</protein>
<sequence length="661" mass="73406">MLEHVILGGTLLVAAVFATLYFRRHRLWLNARQSARSSLAPIDGLPAGIWRTTADGDYIYVNAAWLEMTGRDDGDWQGDGFTSAIHPDDRERIRRKWKECIEQHAKFDEEFRWRRPDGSIISALTLGAPEFDGNGEVEAFVGITIDSRHSKALESDLRAELQRTEAAAASRGTFLANMSHEIRTPLKGVVRFTELLLDSDLTEDQRNQVHLIADSGKAMLQLLNDILDVEKIAPGHAGIPPEPTDLRQKLRHCAKMLEPMARSKGLQLSVFVDDAVPQTVLLDRLRLRQVVLNLVGNALKFTEEGGVDLEARVETTSRGRDIIVSVIDTGIGIDETKLETIFNPFMDEDDPVAPRQGVTGYGLTISSQLVTMMKGRITVHSKRGVGTNFTIRLPLEEVEPEKVAFAPTLFPQTEGLRHLSGARVLIAEDHAINQQLILAMANALGLDAVLAGNGVEAIEAVTQAERGGCPFHAVLMDVEMPDVDGLEATKRLRARGFDARKLPVIALTAKCYPEDIAACTRAGMQSHLGKPVTTTALARELTRWLSPARDVFAERPDYTGAADNDDLHERPTFAKLQSRYRDRKLRLVSSMRAVLDTDPGQIDWEDLASELRKLAGVAANFGDSELGEASRRLERRLKTIDEPHLRQRALQREWPRFEDAA</sequence>
<organism evidence="14 15">
    <name type="scientific">Aurantiacibacter spongiae</name>
    <dbReference type="NCBI Taxonomy" id="2488860"/>
    <lineage>
        <taxon>Bacteria</taxon>
        <taxon>Pseudomonadati</taxon>
        <taxon>Pseudomonadota</taxon>
        <taxon>Alphaproteobacteria</taxon>
        <taxon>Sphingomonadales</taxon>
        <taxon>Erythrobacteraceae</taxon>
        <taxon>Aurantiacibacter</taxon>
    </lineage>
</organism>
<keyword evidence="7" id="KW-0902">Two-component regulatory system</keyword>
<dbReference type="Pfam" id="PF08447">
    <property type="entry name" value="PAS_3"/>
    <property type="match status" value="1"/>
</dbReference>
<dbReference type="CDD" id="cd00082">
    <property type="entry name" value="HisKA"/>
    <property type="match status" value="1"/>
</dbReference>
<dbReference type="Gene3D" id="3.30.565.10">
    <property type="entry name" value="Histidine kinase-like ATPase, C-terminal domain"/>
    <property type="match status" value="1"/>
</dbReference>
<dbReference type="Gene3D" id="3.40.50.2300">
    <property type="match status" value="1"/>
</dbReference>
<evidence type="ECO:0000259" key="11">
    <source>
        <dbReference type="PROSITE" id="PS50110"/>
    </source>
</evidence>
<dbReference type="SUPFAM" id="SSF52172">
    <property type="entry name" value="CheY-like"/>
    <property type="match status" value="1"/>
</dbReference>
<dbReference type="GO" id="GO:0016787">
    <property type="term" value="F:hydrolase activity"/>
    <property type="evidence" value="ECO:0007669"/>
    <property type="project" value="UniProtKB-KW"/>
</dbReference>
<dbReference type="FunFam" id="3.30.565.10:FF:000010">
    <property type="entry name" value="Sensor histidine kinase RcsC"/>
    <property type="match status" value="1"/>
</dbReference>
<keyword evidence="4" id="KW-0808">Transferase</keyword>
<keyword evidence="9" id="KW-1133">Transmembrane helix</keyword>
<evidence type="ECO:0000259" key="12">
    <source>
        <dbReference type="PROSITE" id="PS50112"/>
    </source>
</evidence>
<dbReference type="PROSITE" id="PS50110">
    <property type="entry name" value="RESPONSE_REGULATORY"/>
    <property type="match status" value="1"/>
</dbReference>